<dbReference type="InterPro" id="IPR004000">
    <property type="entry name" value="Actin"/>
</dbReference>
<feature type="region of interest" description="Disordered" evidence="2">
    <location>
        <begin position="66"/>
        <end position="86"/>
    </location>
</feature>
<dbReference type="Pfam" id="PF00022">
    <property type="entry name" value="Actin"/>
    <property type="match status" value="1"/>
</dbReference>
<sequence>MVGKKSGRALLREEGLQRTDNNMDLTSFPVIPMINQKNYYTEFMKRDDQILATRLQNEDARNRMTKAARDKDRALANGTHNGDADVDMEDADAAEDETESEAFGSKTIVIHPGSQNMRIGLATDALPKSIPMVIARKAQQAESEENDGEPRPKRQKLEDGELGEKSTWFGPEFAAEYNAMAAEFKTFRRVNKRRVLPNSRELVWNWNSRNPPDVIPRHNDPIEIDWTDVSDAPDFVTGQKALRIPDQSKPRYRLYRPWQYGMLNEKEYKHKNLLYMDLFTIIRETIISEIGVSKRKDWSQYSIVFVIPDLYEKTIVAQVLHELLMDFGFQRVCFMQESLAATFGAGYSSSCIVDVGAQKTSICCVEDGMCIEDSRMNLKYGGDDVTETFIKMMLFDKLNYSEMNLNRRHDFILAEELKQKFCTLSDEHISVQLYEFHVRAYNENTRKYSFKTYDEIMLAPMGFFRPNIFDHSKKLIGRRSIVARSTDLYDGKPNDPISPPQVKALEYALENVPSAVSRAAAEPKPKPKPLPTNLSLSTPQRPSALGNISHLIDDGEPTPRSSPGGTPAPEDGATPRPARDGSPGPNAASDDEDAEPDDLSERVVPIMPLDAAILASISEGARGDDRKLRDFLGGIMVIGGGSKIANFNVYLEQKLKLLRPDLAKDILIGPPPRELDPQVLVWKGGSVFGKLRGTNDSWIGGLEYDRLGARILNYKYHHINSSWVSSP</sequence>
<proteinExistence type="inferred from homology"/>
<keyword evidence="4" id="KW-1185">Reference proteome</keyword>
<evidence type="ECO:0000256" key="1">
    <source>
        <dbReference type="RuleBase" id="RU000487"/>
    </source>
</evidence>
<organism evidence="3 4">
    <name type="scientific">Elsinoe batatas</name>
    <dbReference type="NCBI Taxonomy" id="2601811"/>
    <lineage>
        <taxon>Eukaryota</taxon>
        <taxon>Fungi</taxon>
        <taxon>Dikarya</taxon>
        <taxon>Ascomycota</taxon>
        <taxon>Pezizomycotina</taxon>
        <taxon>Dothideomycetes</taxon>
        <taxon>Dothideomycetidae</taxon>
        <taxon>Myriangiales</taxon>
        <taxon>Elsinoaceae</taxon>
        <taxon>Elsinoe</taxon>
    </lineage>
</organism>
<comment type="similarity">
    <text evidence="1">Belongs to the actin family.</text>
</comment>
<feature type="region of interest" description="Disordered" evidence="2">
    <location>
        <begin position="516"/>
        <end position="599"/>
    </location>
</feature>
<evidence type="ECO:0000313" key="4">
    <source>
        <dbReference type="Proteomes" id="UP000809789"/>
    </source>
</evidence>
<protein>
    <recommendedName>
        <fullName evidence="5">Actin-related protein 8</fullName>
    </recommendedName>
</protein>
<evidence type="ECO:0008006" key="5">
    <source>
        <dbReference type="Google" id="ProtNLM"/>
    </source>
</evidence>
<name>A0A8K0PCG9_9PEZI</name>
<accession>A0A8K0PCG9</accession>
<dbReference type="AlphaFoldDB" id="A0A8K0PCG9"/>
<dbReference type="PANTHER" id="PTHR11937">
    <property type="entry name" value="ACTIN"/>
    <property type="match status" value="1"/>
</dbReference>
<feature type="compositionally biased region" description="Basic and acidic residues" evidence="2">
    <location>
        <begin position="148"/>
        <end position="164"/>
    </location>
</feature>
<dbReference type="SMART" id="SM00268">
    <property type="entry name" value="ACTIN"/>
    <property type="match status" value="1"/>
</dbReference>
<dbReference type="InterPro" id="IPR043129">
    <property type="entry name" value="ATPase_NBD"/>
</dbReference>
<dbReference type="Gene3D" id="3.90.640.10">
    <property type="entry name" value="Actin, Chain A, domain 4"/>
    <property type="match status" value="1"/>
</dbReference>
<dbReference type="CDD" id="cd10206">
    <property type="entry name" value="ASKHA_NBD_Arp8-like"/>
    <property type="match status" value="1"/>
</dbReference>
<reference evidence="3" key="1">
    <citation type="submission" date="2021-07" db="EMBL/GenBank/DDBJ databases">
        <title>Elsinoe batatas strain:CRI-CJ2 Genome sequencing and assembly.</title>
        <authorList>
            <person name="Huang L."/>
        </authorList>
    </citation>
    <scope>NUCLEOTIDE SEQUENCE</scope>
    <source>
        <strain evidence="3">CRI-CJ2</strain>
    </source>
</reference>
<dbReference type="SUPFAM" id="SSF53067">
    <property type="entry name" value="Actin-like ATPase domain"/>
    <property type="match status" value="2"/>
</dbReference>
<evidence type="ECO:0000313" key="3">
    <source>
        <dbReference type="EMBL" id="KAG8626910.1"/>
    </source>
</evidence>
<comment type="caution">
    <text evidence="3">The sequence shown here is derived from an EMBL/GenBank/DDBJ whole genome shotgun (WGS) entry which is preliminary data.</text>
</comment>
<feature type="compositionally biased region" description="Acidic residues" evidence="2">
    <location>
        <begin position="589"/>
        <end position="598"/>
    </location>
</feature>
<gene>
    <name evidence="3" type="ORF">KVT40_005855</name>
</gene>
<evidence type="ECO:0000256" key="2">
    <source>
        <dbReference type="SAM" id="MobiDB-lite"/>
    </source>
</evidence>
<dbReference type="EMBL" id="JAESVG020000006">
    <property type="protein sequence ID" value="KAG8626910.1"/>
    <property type="molecule type" value="Genomic_DNA"/>
</dbReference>
<dbReference type="Proteomes" id="UP000809789">
    <property type="component" value="Unassembled WGS sequence"/>
</dbReference>
<dbReference type="Gene3D" id="3.30.420.580">
    <property type="match status" value="1"/>
</dbReference>
<dbReference type="Gene3D" id="3.30.420.40">
    <property type="match status" value="1"/>
</dbReference>
<feature type="region of interest" description="Disordered" evidence="2">
    <location>
        <begin position="136"/>
        <end position="164"/>
    </location>
</feature>
<dbReference type="FunFam" id="3.30.420.40:FF:000232">
    <property type="entry name" value="Actin-related protein 8"/>
    <property type="match status" value="1"/>
</dbReference>
<dbReference type="OrthoDB" id="5572108at2759"/>